<accession>A0A1A9UZY6</accession>
<protein>
    <submittedName>
        <fullName evidence="2">Uncharacterized protein</fullName>
    </submittedName>
</protein>
<feature type="region of interest" description="Disordered" evidence="1">
    <location>
        <begin position="131"/>
        <end position="155"/>
    </location>
</feature>
<keyword evidence="3" id="KW-1185">Reference proteome</keyword>
<evidence type="ECO:0000313" key="3">
    <source>
        <dbReference type="Proteomes" id="UP000078200"/>
    </source>
</evidence>
<sequence length="237" mass="27980">MATVQIFRKYFGDDLQNRFYTLEVHGLMSINDEINNLSEELRERNVKTTDGRRNKKEKLRRRLWGQLEKEGEDPSIFEFYGDFYEVSPTGSIVDKDDACTTDERREERMYVEAIVRQMQQSYATIQEVVEQEQREQKNDNLGGTEKGKRQRRKRRMMVQNAKENIVVRRVRVETNVKFSKDDVRNAQLADDDLKVIIAGKKGERVNSEQIDKESPIAKAYWAQWESLVFEGGCLWRI</sequence>
<proteinExistence type="predicted"/>
<dbReference type="EnsemblMetazoa" id="GAUT021256-RA">
    <property type="protein sequence ID" value="GAUT021256-PA"/>
    <property type="gene ID" value="GAUT021256"/>
</dbReference>
<name>A0A1A9UZY6_GLOAU</name>
<reference evidence="2" key="1">
    <citation type="submission" date="2020-05" db="UniProtKB">
        <authorList>
            <consortium name="EnsemblMetazoa"/>
        </authorList>
    </citation>
    <scope>IDENTIFICATION</scope>
    <source>
        <strain evidence="2">TTRI</strain>
    </source>
</reference>
<dbReference type="AlphaFoldDB" id="A0A1A9UZY6"/>
<dbReference type="Proteomes" id="UP000078200">
    <property type="component" value="Unassembled WGS sequence"/>
</dbReference>
<evidence type="ECO:0000313" key="2">
    <source>
        <dbReference type="EnsemblMetazoa" id="GAUT021256-PA"/>
    </source>
</evidence>
<dbReference type="VEuPathDB" id="VectorBase:GAUT021256"/>
<evidence type="ECO:0000256" key="1">
    <source>
        <dbReference type="SAM" id="MobiDB-lite"/>
    </source>
</evidence>
<organism evidence="2 3">
    <name type="scientific">Glossina austeni</name>
    <name type="common">Savannah tsetse fly</name>
    <dbReference type="NCBI Taxonomy" id="7395"/>
    <lineage>
        <taxon>Eukaryota</taxon>
        <taxon>Metazoa</taxon>
        <taxon>Ecdysozoa</taxon>
        <taxon>Arthropoda</taxon>
        <taxon>Hexapoda</taxon>
        <taxon>Insecta</taxon>
        <taxon>Pterygota</taxon>
        <taxon>Neoptera</taxon>
        <taxon>Endopterygota</taxon>
        <taxon>Diptera</taxon>
        <taxon>Brachycera</taxon>
        <taxon>Muscomorpha</taxon>
        <taxon>Hippoboscoidea</taxon>
        <taxon>Glossinidae</taxon>
        <taxon>Glossina</taxon>
    </lineage>
</organism>